<gene>
    <name evidence="1" type="ORF">EUX98_g4046</name>
</gene>
<dbReference type="OrthoDB" id="2823912at2759"/>
<reference evidence="1 2" key="1">
    <citation type="submission" date="2019-02" db="EMBL/GenBank/DDBJ databases">
        <title>Genome sequencing of the rare red list fungi Antrodiella citrinella (Flaviporus citrinellus).</title>
        <authorList>
            <person name="Buettner E."/>
            <person name="Kellner H."/>
        </authorList>
    </citation>
    <scope>NUCLEOTIDE SEQUENCE [LARGE SCALE GENOMIC DNA]</scope>
    <source>
        <strain evidence="1 2">DSM 108506</strain>
    </source>
</reference>
<evidence type="ECO:0000313" key="1">
    <source>
        <dbReference type="EMBL" id="THH30153.1"/>
    </source>
</evidence>
<dbReference type="AlphaFoldDB" id="A0A4V6S1V5"/>
<organism evidence="1 2">
    <name type="scientific">Antrodiella citrinella</name>
    <dbReference type="NCBI Taxonomy" id="2447956"/>
    <lineage>
        <taxon>Eukaryota</taxon>
        <taxon>Fungi</taxon>
        <taxon>Dikarya</taxon>
        <taxon>Basidiomycota</taxon>
        <taxon>Agaricomycotina</taxon>
        <taxon>Agaricomycetes</taxon>
        <taxon>Polyporales</taxon>
        <taxon>Steccherinaceae</taxon>
        <taxon>Antrodiella</taxon>
    </lineage>
</organism>
<dbReference type="EMBL" id="SGPM01000092">
    <property type="protein sequence ID" value="THH30153.1"/>
    <property type="molecule type" value="Genomic_DNA"/>
</dbReference>
<protein>
    <submittedName>
        <fullName evidence="1">Uncharacterized protein</fullName>
    </submittedName>
</protein>
<sequence length="471" mass="53191">MCFKKRTIEHWVIPHLCPGGLDIPHLLPHCIIPSEGNRKYYWKEDVVSMHKTLSLYQTAASGGELKAMKKLKNFKTSGKARVAAILAHALAAGDWKKICSEAREEAKNRVRTELKARLDRSALDCTEEDIDTALRKCSPDIKKPPTAEYWAPALQRLQNGIMKAKSRRIEREHEDIRADRRMLVREAFSKFMKQFKLRDSLCYPDFKIMADGPFHSLIHQDYDTELQQDDINRVDSQLTNFVEEYRAKVKSSLMAKLSNLAAPPSSSLSSLDLAIAVFSCGSCAVPKGMDGMPFLVFSYAEAALHHHGQKDGNALTRHHSASRATTFVLRCLSRSNKNLNPHSSTPSDLDEVDARVMCGSCPEVLQNGQGRSIFKWRSYVVHHVMTHGSKSIPNPERLSLEEERRVKSKEGTVNLKKSKSNAWYHTTFERVRAFHSVNQFHADFVLPPVPMGSLALATRLKRDLITSGIRS</sequence>
<name>A0A4V6S1V5_9APHY</name>
<comment type="caution">
    <text evidence="1">The sequence shown here is derived from an EMBL/GenBank/DDBJ whole genome shotgun (WGS) entry which is preliminary data.</text>
</comment>
<keyword evidence="2" id="KW-1185">Reference proteome</keyword>
<proteinExistence type="predicted"/>
<dbReference type="Proteomes" id="UP000308730">
    <property type="component" value="Unassembled WGS sequence"/>
</dbReference>
<accession>A0A4V6S1V5</accession>
<evidence type="ECO:0000313" key="2">
    <source>
        <dbReference type="Proteomes" id="UP000308730"/>
    </source>
</evidence>